<gene>
    <name evidence="2" type="ORF">P8935_14355</name>
</gene>
<protein>
    <submittedName>
        <fullName evidence="2">Uncharacterized protein</fullName>
    </submittedName>
</protein>
<dbReference type="EMBL" id="CP121196">
    <property type="protein sequence ID" value="XBH15753.1"/>
    <property type="molecule type" value="Genomic_DNA"/>
</dbReference>
<feature type="region of interest" description="Disordered" evidence="1">
    <location>
        <begin position="26"/>
        <end position="46"/>
    </location>
</feature>
<dbReference type="RefSeq" id="WP_348260984.1">
    <property type="nucleotide sequence ID" value="NZ_CP121196.1"/>
</dbReference>
<proteinExistence type="predicted"/>
<organism evidence="2">
    <name type="scientific">Telmatobacter sp. DSM 110680</name>
    <dbReference type="NCBI Taxonomy" id="3036704"/>
    <lineage>
        <taxon>Bacteria</taxon>
        <taxon>Pseudomonadati</taxon>
        <taxon>Acidobacteriota</taxon>
        <taxon>Terriglobia</taxon>
        <taxon>Terriglobales</taxon>
        <taxon>Acidobacteriaceae</taxon>
        <taxon>Telmatobacter</taxon>
    </lineage>
</organism>
<reference evidence="2" key="1">
    <citation type="submission" date="2023-03" db="EMBL/GenBank/DDBJ databases">
        <title>Edaphobacter sp.</title>
        <authorList>
            <person name="Huber K.J."/>
            <person name="Papendorf J."/>
            <person name="Pilke C."/>
            <person name="Bunk B."/>
            <person name="Sproeer C."/>
            <person name="Pester M."/>
        </authorList>
    </citation>
    <scope>NUCLEOTIDE SEQUENCE</scope>
    <source>
        <strain evidence="2">DSM 110680</strain>
    </source>
</reference>
<evidence type="ECO:0000313" key="2">
    <source>
        <dbReference type="EMBL" id="XBH15753.1"/>
    </source>
</evidence>
<evidence type="ECO:0000256" key="1">
    <source>
        <dbReference type="SAM" id="MobiDB-lite"/>
    </source>
</evidence>
<accession>A0AAU7DER7</accession>
<dbReference type="AlphaFoldDB" id="A0AAU7DER7"/>
<name>A0AAU7DER7_9BACT</name>
<sequence>MLSGRKVAFTITLLSSALTAQQQTQRTSQWFPATPIGQPNAAPGTIATPMEMLPQVAPIFIEDGKTTSSRSS</sequence>